<evidence type="ECO:0000313" key="1">
    <source>
        <dbReference type="EMBL" id="KAA3937830.1"/>
    </source>
</evidence>
<organism evidence="1 2">
    <name type="scientific">Bacteroides ovatus</name>
    <dbReference type="NCBI Taxonomy" id="28116"/>
    <lineage>
        <taxon>Bacteria</taxon>
        <taxon>Pseudomonadati</taxon>
        <taxon>Bacteroidota</taxon>
        <taxon>Bacteroidia</taxon>
        <taxon>Bacteroidales</taxon>
        <taxon>Bacteroidaceae</taxon>
        <taxon>Bacteroides</taxon>
    </lineage>
</organism>
<gene>
    <name evidence="1" type="ORF">F3D71_25580</name>
</gene>
<sequence>LRGLFKIDGIRYIDEHLKPDNLNVCV</sequence>
<feature type="non-terminal residue" evidence="1">
    <location>
        <position position="1"/>
    </location>
</feature>
<dbReference type="AlphaFoldDB" id="A0A5M5BV35"/>
<dbReference type="EMBL" id="VWLE01000579">
    <property type="protein sequence ID" value="KAA3937830.1"/>
    <property type="molecule type" value="Genomic_DNA"/>
</dbReference>
<comment type="caution">
    <text evidence="1">The sequence shown here is derived from an EMBL/GenBank/DDBJ whole genome shotgun (WGS) entry which is preliminary data.</text>
</comment>
<accession>A0A5M5BV35</accession>
<dbReference type="Proteomes" id="UP000323717">
    <property type="component" value="Unassembled WGS sequence"/>
</dbReference>
<protein>
    <submittedName>
        <fullName evidence="1">TetR/AcrR family transcriptional regulator</fullName>
    </submittedName>
</protein>
<proteinExistence type="predicted"/>
<reference evidence="1 2" key="1">
    <citation type="journal article" date="2019" name="Nat. Med.">
        <title>A library of human gut bacterial isolates paired with longitudinal multiomics data enables mechanistic microbiome research.</title>
        <authorList>
            <person name="Poyet M."/>
            <person name="Groussin M."/>
            <person name="Gibbons S.M."/>
            <person name="Avila-Pacheco J."/>
            <person name="Jiang X."/>
            <person name="Kearney S.M."/>
            <person name="Perrotta A.R."/>
            <person name="Berdy B."/>
            <person name="Zhao S."/>
            <person name="Lieberman T.D."/>
            <person name="Swanson P.K."/>
            <person name="Smith M."/>
            <person name="Roesemann S."/>
            <person name="Alexander J.E."/>
            <person name="Rich S.A."/>
            <person name="Livny J."/>
            <person name="Vlamakis H."/>
            <person name="Clish C."/>
            <person name="Bullock K."/>
            <person name="Deik A."/>
            <person name="Scott J."/>
            <person name="Pierce K.A."/>
            <person name="Xavier R.J."/>
            <person name="Alm E.J."/>
        </authorList>
    </citation>
    <scope>NUCLEOTIDE SEQUENCE [LARGE SCALE GENOMIC DNA]</scope>
    <source>
        <strain evidence="1 2">BIOML-A163</strain>
    </source>
</reference>
<name>A0A5M5BV35_BACOV</name>
<evidence type="ECO:0000313" key="2">
    <source>
        <dbReference type="Proteomes" id="UP000323717"/>
    </source>
</evidence>